<dbReference type="Pfam" id="PF03732">
    <property type="entry name" value="Retrotrans_gag"/>
    <property type="match status" value="1"/>
</dbReference>
<evidence type="ECO:0000313" key="4">
    <source>
        <dbReference type="Proteomes" id="UP001454036"/>
    </source>
</evidence>
<evidence type="ECO:0000313" key="3">
    <source>
        <dbReference type="EMBL" id="GAA0158579.1"/>
    </source>
</evidence>
<reference evidence="3 4" key="1">
    <citation type="submission" date="2024-01" db="EMBL/GenBank/DDBJ databases">
        <title>The complete chloroplast genome sequence of Lithospermum erythrorhizon: insights into the phylogenetic relationship among Boraginaceae species and the maternal lineages of purple gromwells.</title>
        <authorList>
            <person name="Okada T."/>
            <person name="Watanabe K."/>
        </authorList>
    </citation>
    <scope>NUCLEOTIDE SEQUENCE [LARGE SCALE GENOMIC DNA]</scope>
</reference>
<feature type="region of interest" description="Disordered" evidence="1">
    <location>
        <begin position="1"/>
        <end position="35"/>
    </location>
</feature>
<keyword evidence="4" id="KW-1185">Reference proteome</keyword>
<gene>
    <name evidence="3" type="ORF">LIER_15564</name>
</gene>
<organism evidence="3 4">
    <name type="scientific">Lithospermum erythrorhizon</name>
    <name type="common">Purple gromwell</name>
    <name type="synonym">Lithospermum officinale var. erythrorhizon</name>
    <dbReference type="NCBI Taxonomy" id="34254"/>
    <lineage>
        <taxon>Eukaryota</taxon>
        <taxon>Viridiplantae</taxon>
        <taxon>Streptophyta</taxon>
        <taxon>Embryophyta</taxon>
        <taxon>Tracheophyta</taxon>
        <taxon>Spermatophyta</taxon>
        <taxon>Magnoliopsida</taxon>
        <taxon>eudicotyledons</taxon>
        <taxon>Gunneridae</taxon>
        <taxon>Pentapetalae</taxon>
        <taxon>asterids</taxon>
        <taxon>lamiids</taxon>
        <taxon>Boraginales</taxon>
        <taxon>Boraginaceae</taxon>
        <taxon>Boraginoideae</taxon>
        <taxon>Lithospermeae</taxon>
        <taxon>Lithospermum</taxon>
    </lineage>
</organism>
<dbReference type="EMBL" id="BAABME010003382">
    <property type="protein sequence ID" value="GAA0158579.1"/>
    <property type="molecule type" value="Genomic_DNA"/>
</dbReference>
<dbReference type="Pfam" id="PF08284">
    <property type="entry name" value="RVP_2"/>
    <property type="match status" value="1"/>
</dbReference>
<protein>
    <recommendedName>
        <fullName evidence="2">Retrotransposon gag domain-containing protein</fullName>
    </recommendedName>
</protein>
<dbReference type="InterPro" id="IPR032567">
    <property type="entry name" value="RTL1-rel"/>
</dbReference>
<proteinExistence type="predicted"/>
<dbReference type="PANTHER" id="PTHR15503">
    <property type="entry name" value="LDOC1 RELATED"/>
    <property type="match status" value="1"/>
</dbReference>
<dbReference type="Proteomes" id="UP001454036">
    <property type="component" value="Unassembled WGS sequence"/>
</dbReference>
<accession>A0AAV3Q3G0</accession>
<dbReference type="InterPro" id="IPR005162">
    <property type="entry name" value="Retrotrans_gag_dom"/>
</dbReference>
<dbReference type="PANTHER" id="PTHR15503:SF45">
    <property type="entry name" value="RNA-DIRECTED DNA POLYMERASE HOMOLOG"/>
    <property type="match status" value="1"/>
</dbReference>
<dbReference type="AlphaFoldDB" id="A0AAV3Q3G0"/>
<sequence length="339" mass="37904">MPPRVASSRGPVRGRGQGPTRPQVEPQTQANPGVGGVQGQVAIVNNFKFKLEKIFARIGCTDEEMIPDTLRDKKEQEFLTLTQDDMSVLDYETKFNELFQFAGAIVDDDVNKEKRLLKGLRIEIRIHVASHRVTTYANIVERALNVENEEKKDYSESNGGKKQTEYGIAHDSRNCPMLTESCFEYGQLGHHVAMCPRKGTHGMKGVPIAQLRVPFPISQGKKDHQKPKTQGMLYPTNRRDTQASNEMMTGMLLVSSALAYVLFDIGTTHSFMSITYAMKCNVSSEPLDVEVVFDLLIEGCLIGSRFCKSCVIEIEGQELEAELTLLNLKDFDIILGWIG</sequence>
<evidence type="ECO:0000259" key="2">
    <source>
        <dbReference type="Pfam" id="PF03732"/>
    </source>
</evidence>
<dbReference type="InterPro" id="IPR021109">
    <property type="entry name" value="Peptidase_aspartic_dom_sf"/>
</dbReference>
<name>A0AAV3Q3G0_LITER</name>
<evidence type="ECO:0000256" key="1">
    <source>
        <dbReference type="SAM" id="MobiDB-lite"/>
    </source>
</evidence>
<comment type="caution">
    <text evidence="3">The sequence shown here is derived from an EMBL/GenBank/DDBJ whole genome shotgun (WGS) entry which is preliminary data.</text>
</comment>
<feature type="domain" description="Retrotransposon gag" evidence="2">
    <location>
        <begin position="68"/>
        <end position="121"/>
    </location>
</feature>
<dbReference type="CDD" id="cd00303">
    <property type="entry name" value="retropepsin_like"/>
    <property type="match status" value="1"/>
</dbReference>
<dbReference type="Gene3D" id="2.40.70.10">
    <property type="entry name" value="Acid Proteases"/>
    <property type="match status" value="1"/>
</dbReference>